<reference evidence="2" key="2">
    <citation type="journal article" date="2015" name="Data Brief">
        <title>Shoot transcriptome of the giant reed, Arundo donax.</title>
        <authorList>
            <person name="Barrero R.A."/>
            <person name="Guerrero F.D."/>
            <person name="Moolhuijzen P."/>
            <person name="Goolsby J.A."/>
            <person name="Tidwell J."/>
            <person name="Bellgard S.E."/>
            <person name="Bellgard M.I."/>
        </authorList>
    </citation>
    <scope>NUCLEOTIDE SEQUENCE</scope>
    <source>
        <tissue evidence="2">Shoot tissue taken approximately 20 cm above the soil surface</tissue>
    </source>
</reference>
<accession>A0A0A8XQH5</accession>
<protein>
    <submittedName>
        <fullName evidence="2">Uncharacterized protein</fullName>
    </submittedName>
</protein>
<feature type="transmembrane region" description="Helical" evidence="1">
    <location>
        <begin position="69"/>
        <end position="89"/>
    </location>
</feature>
<dbReference type="AlphaFoldDB" id="A0A0A8XQH5"/>
<feature type="transmembrane region" description="Helical" evidence="1">
    <location>
        <begin position="25"/>
        <end position="49"/>
    </location>
</feature>
<proteinExistence type="predicted"/>
<dbReference type="EMBL" id="GBRH01282937">
    <property type="protein sequence ID" value="JAD14958.1"/>
    <property type="molecule type" value="Transcribed_RNA"/>
</dbReference>
<keyword evidence="1" id="KW-0812">Transmembrane</keyword>
<sequence length="104" mass="12002">MDSIILMKEVIKLLLQPRCLHVRNYYYFIAGLDTPLLLLFLAFICLFLMHVLGNPLYVMLVSLLNIQGFYILVWVQGATNLLMLFTLMFGDHVRCTMFLDIGGL</sequence>
<name>A0A0A8XQH5_ARUDO</name>
<evidence type="ECO:0000313" key="2">
    <source>
        <dbReference type="EMBL" id="JAD14958.1"/>
    </source>
</evidence>
<evidence type="ECO:0000256" key="1">
    <source>
        <dbReference type="SAM" id="Phobius"/>
    </source>
</evidence>
<keyword evidence="1" id="KW-0472">Membrane</keyword>
<reference evidence="2" key="1">
    <citation type="submission" date="2014-09" db="EMBL/GenBank/DDBJ databases">
        <authorList>
            <person name="Magalhaes I.L.F."/>
            <person name="Oliveira U."/>
            <person name="Santos F.R."/>
            <person name="Vidigal T.H.D.A."/>
            <person name="Brescovit A.D."/>
            <person name="Santos A.J."/>
        </authorList>
    </citation>
    <scope>NUCLEOTIDE SEQUENCE</scope>
    <source>
        <tissue evidence="2">Shoot tissue taken approximately 20 cm above the soil surface</tissue>
    </source>
</reference>
<keyword evidence="1" id="KW-1133">Transmembrane helix</keyword>
<organism evidence="2">
    <name type="scientific">Arundo donax</name>
    <name type="common">Giant reed</name>
    <name type="synonym">Donax arundinaceus</name>
    <dbReference type="NCBI Taxonomy" id="35708"/>
    <lineage>
        <taxon>Eukaryota</taxon>
        <taxon>Viridiplantae</taxon>
        <taxon>Streptophyta</taxon>
        <taxon>Embryophyta</taxon>
        <taxon>Tracheophyta</taxon>
        <taxon>Spermatophyta</taxon>
        <taxon>Magnoliopsida</taxon>
        <taxon>Liliopsida</taxon>
        <taxon>Poales</taxon>
        <taxon>Poaceae</taxon>
        <taxon>PACMAD clade</taxon>
        <taxon>Arundinoideae</taxon>
        <taxon>Arundineae</taxon>
        <taxon>Arundo</taxon>
    </lineage>
</organism>